<evidence type="ECO:0000313" key="3">
    <source>
        <dbReference type="Proteomes" id="UP000823928"/>
    </source>
</evidence>
<proteinExistence type="predicted"/>
<keyword evidence="1" id="KW-0812">Transmembrane</keyword>
<keyword evidence="1" id="KW-1133">Transmembrane helix</keyword>
<reference evidence="2" key="2">
    <citation type="journal article" date="2021" name="PeerJ">
        <title>Extensive microbial diversity within the chicken gut microbiome revealed by metagenomics and culture.</title>
        <authorList>
            <person name="Gilroy R."/>
            <person name="Ravi A."/>
            <person name="Getino M."/>
            <person name="Pursley I."/>
            <person name="Horton D.L."/>
            <person name="Alikhan N.F."/>
            <person name="Baker D."/>
            <person name="Gharbi K."/>
            <person name="Hall N."/>
            <person name="Watson M."/>
            <person name="Adriaenssens E.M."/>
            <person name="Foster-Nyarko E."/>
            <person name="Jarju S."/>
            <person name="Secka A."/>
            <person name="Antonio M."/>
            <person name="Oren A."/>
            <person name="Chaudhuri R.R."/>
            <person name="La Ragione R."/>
            <person name="Hildebrand F."/>
            <person name="Pallen M.J."/>
        </authorList>
    </citation>
    <scope>NUCLEOTIDE SEQUENCE</scope>
    <source>
        <strain evidence="2">6276</strain>
    </source>
</reference>
<protein>
    <submittedName>
        <fullName evidence="2">Uncharacterized protein</fullName>
    </submittedName>
</protein>
<dbReference type="AlphaFoldDB" id="A0A9D1EZV5"/>
<name>A0A9D1EZV5_9BACT</name>
<accession>A0A9D1EZV5</accession>
<dbReference type="EMBL" id="DVIU01000182">
    <property type="protein sequence ID" value="HIS36766.1"/>
    <property type="molecule type" value="Genomic_DNA"/>
</dbReference>
<keyword evidence="1" id="KW-0472">Membrane</keyword>
<organism evidence="2 3">
    <name type="scientific">Candidatus Scatousia excrementigallinarum</name>
    <dbReference type="NCBI Taxonomy" id="2840935"/>
    <lineage>
        <taxon>Bacteria</taxon>
        <taxon>Candidatus Scatousia</taxon>
    </lineage>
</organism>
<comment type="caution">
    <text evidence="2">The sequence shown here is derived from an EMBL/GenBank/DDBJ whole genome shotgun (WGS) entry which is preliminary data.</text>
</comment>
<feature type="transmembrane region" description="Helical" evidence="1">
    <location>
        <begin position="20"/>
        <end position="42"/>
    </location>
</feature>
<dbReference type="Proteomes" id="UP000823928">
    <property type="component" value="Unassembled WGS sequence"/>
</dbReference>
<reference evidence="2" key="1">
    <citation type="submission" date="2020-10" db="EMBL/GenBank/DDBJ databases">
        <authorList>
            <person name="Gilroy R."/>
        </authorList>
    </citation>
    <scope>NUCLEOTIDE SEQUENCE</scope>
    <source>
        <strain evidence="2">6276</strain>
    </source>
</reference>
<sequence length="388" mass="43359">MNASSNIVLTGGVEMTVFDFSGVLGALATVAGVAVTAGLGALKAAAVLNYASETSDKATIKKFKPQLDSAIKDIKETQKLFDTAEKMNIDKLVNAKNQEEYSKLYKVLARQREINSANKNAIARIEYAAEHEDFETVLDELQIYQNNSQKLKTAISNTETPFPVDYADSVEKPEKSRKNNFVTSLRTGPHKNPNNEKYALDKMMRMASSLRPNTSELWKASAYNFEKSGDYIKKNGYKVNSVSELPSDLQNFVSNKLYGQIGAYDAQGIILKPDSSLSKSIIKSKEFKKFLSNNIHKILAGQTVKGSVNFTGWTDAHLSLGHADIIDLFMDSQGNIQAKVIDTYDFNKDDPFFLVEWAHNLQDLNMLTNFFTINILFIPPSEWIKLLY</sequence>
<evidence type="ECO:0000256" key="1">
    <source>
        <dbReference type="SAM" id="Phobius"/>
    </source>
</evidence>
<gene>
    <name evidence="2" type="ORF">IAC10_09095</name>
</gene>
<evidence type="ECO:0000313" key="2">
    <source>
        <dbReference type="EMBL" id="HIS36766.1"/>
    </source>
</evidence>